<dbReference type="KEGG" id="dee:HQN60_00080"/>
<reference evidence="1 2" key="1">
    <citation type="submission" date="2020-05" db="EMBL/GenBank/DDBJ databases">
        <title>Complete genome sequence of Deefgea sp. D17.</title>
        <authorList>
            <person name="Bae J.-W."/>
            <person name="Han J.E."/>
        </authorList>
    </citation>
    <scope>NUCLEOTIDE SEQUENCE [LARGE SCALE GENOMIC DNA]</scope>
    <source>
        <strain evidence="1 2">D17</strain>
    </source>
</reference>
<keyword evidence="2" id="KW-1185">Reference proteome</keyword>
<dbReference type="EMBL" id="CP054143">
    <property type="protein sequence ID" value="QKJ65262.1"/>
    <property type="molecule type" value="Genomic_DNA"/>
</dbReference>
<proteinExistence type="predicted"/>
<sequence length="281" mass="31185">MTPENQIQTALNAAQKPFIQELNGAVIAFTPEREGGWKMQELPALRTQPARKKGTHQLTEISSFLAFVGKHTESGSQIIVDADFGKNKVKFTAILNGHTGEQAGFADFLAQYEPAKTVDWANWLDGNSSKMGQEQFAHFLENNIANIADLNPNEPNKKYPSAADLLEFCTNLESTSTVRFRSSTKVQNGQVQFEYIEEGDSATKGKLALFETFGIGVQPFIGSGPAFFIEAKLRFRINRESGSLSLWFELQRPDKALEIATQQMIDLVKDLSKVPVYFGIA</sequence>
<name>A0A6M8SJK9_9NEIS</name>
<dbReference type="RefSeq" id="WP_173531772.1">
    <property type="nucleotide sequence ID" value="NZ_CP054143.1"/>
</dbReference>
<dbReference type="Pfam" id="PF10065">
    <property type="entry name" value="DUF2303"/>
    <property type="match status" value="1"/>
</dbReference>
<gene>
    <name evidence="1" type="ORF">HQN60_00080</name>
</gene>
<evidence type="ECO:0000313" key="1">
    <source>
        <dbReference type="EMBL" id="QKJ65262.1"/>
    </source>
</evidence>
<evidence type="ECO:0000313" key="2">
    <source>
        <dbReference type="Proteomes" id="UP000504844"/>
    </source>
</evidence>
<dbReference type="Proteomes" id="UP000504844">
    <property type="component" value="Chromosome"/>
</dbReference>
<accession>A0A6M8SJK9</accession>
<dbReference type="AlphaFoldDB" id="A0A6M8SJK9"/>
<protein>
    <submittedName>
        <fullName evidence="1">DUF2303 family protein</fullName>
    </submittedName>
</protein>
<organism evidence="1 2">
    <name type="scientific">Deefgea piscis</name>
    <dbReference type="NCBI Taxonomy" id="2739061"/>
    <lineage>
        <taxon>Bacteria</taxon>
        <taxon>Pseudomonadati</taxon>
        <taxon>Pseudomonadota</taxon>
        <taxon>Betaproteobacteria</taxon>
        <taxon>Neisseriales</taxon>
        <taxon>Chitinibacteraceae</taxon>
        <taxon>Deefgea</taxon>
    </lineage>
</organism>
<dbReference type="InterPro" id="IPR019276">
    <property type="entry name" value="DUF2303"/>
</dbReference>